<dbReference type="EMBL" id="MK719710">
    <property type="protein sequence ID" value="QCQ59082.1"/>
    <property type="molecule type" value="Genomic_DNA"/>
</dbReference>
<protein>
    <submittedName>
        <fullName evidence="1">Uncharacterized protein</fullName>
    </submittedName>
</protein>
<keyword evidence="2" id="KW-1185">Reference proteome</keyword>
<dbReference type="Proteomes" id="UP000300543">
    <property type="component" value="Segment"/>
</dbReference>
<gene>
    <name evidence="1" type="ORF">Barba5S_gp004</name>
</gene>
<evidence type="ECO:0000313" key="2">
    <source>
        <dbReference type="Proteomes" id="UP000300543"/>
    </source>
</evidence>
<accession>A0A4P8MYK2</accession>
<proteinExistence type="predicted"/>
<name>A0A4P8MYK2_9CAUD</name>
<organism evidence="1 2">
    <name type="scientific">Rheinheimera phage Barba5S</name>
    <dbReference type="NCBI Taxonomy" id="2849599"/>
    <lineage>
        <taxon>Viruses</taxon>
        <taxon>Duplodnaviria</taxon>
        <taxon>Heunggongvirae</taxon>
        <taxon>Uroviricota</taxon>
        <taxon>Caudoviricetes</taxon>
        <taxon>Barbavirus</taxon>
        <taxon>Barbavirus barba5S</taxon>
    </lineage>
</organism>
<reference evidence="1 2" key="1">
    <citation type="submission" date="2019-03" db="EMBL/GenBank/DDBJ databases">
        <title>Genomic and seasonal variations among aquatic phages infecting the Baltic Sea Gammaproteobacteria Rheinheimera sp. bal341.</title>
        <authorList>
            <person name="Nilsson E."/>
            <person name="Li K."/>
            <person name="Fridlund J."/>
            <person name="Sulcius S."/>
            <person name="Bunse C."/>
            <person name="Karlsson C.M.G."/>
            <person name="Lindh M."/>
            <person name="Lundin D."/>
            <person name="Pinhassi J."/>
            <person name="Holmfeldt K."/>
        </authorList>
    </citation>
    <scope>NUCLEOTIDE SEQUENCE [LARGE SCALE GENOMIC DNA]</scope>
</reference>
<sequence length="81" mass="8813">MSESDTTYGFVAEPHRNGHYFVNAATSTSGEVTCYDLAGFLGSWKMKDGGVFFPSVSGESFCPITLKKAQDYATEVNNDKT</sequence>
<evidence type="ECO:0000313" key="1">
    <source>
        <dbReference type="EMBL" id="QCQ59082.1"/>
    </source>
</evidence>